<protein>
    <submittedName>
        <fullName evidence="6">Basic amino acid ABC transporter substrate-binding protein</fullName>
    </submittedName>
</protein>
<evidence type="ECO:0000256" key="1">
    <source>
        <dbReference type="ARBA" id="ARBA00004196"/>
    </source>
</evidence>
<reference evidence="6 7" key="1">
    <citation type="submission" date="2021-02" db="EMBL/GenBank/DDBJ databases">
        <title>Streptomyces spirodelae sp. nov., isolated from duckweed.</title>
        <authorList>
            <person name="Saimee Y."/>
            <person name="Duangmal K."/>
        </authorList>
    </citation>
    <scope>NUCLEOTIDE SEQUENCE [LARGE SCALE GENOMIC DNA]</scope>
    <source>
        <strain evidence="6 7">DW4-2</strain>
    </source>
</reference>
<evidence type="ECO:0000256" key="3">
    <source>
        <dbReference type="ARBA" id="ARBA00022729"/>
    </source>
</evidence>
<dbReference type="Proteomes" id="UP001518976">
    <property type="component" value="Unassembled WGS sequence"/>
</dbReference>
<evidence type="ECO:0000313" key="7">
    <source>
        <dbReference type="Proteomes" id="UP001518976"/>
    </source>
</evidence>
<feature type="domain" description="Solute-binding protein family 3/N-terminal" evidence="5">
    <location>
        <begin position="74"/>
        <end position="293"/>
    </location>
</feature>
<comment type="subcellular location">
    <subcellularLocation>
        <location evidence="1">Cell envelope</location>
    </subcellularLocation>
</comment>
<evidence type="ECO:0000313" key="6">
    <source>
        <dbReference type="EMBL" id="MBO8189615.1"/>
    </source>
</evidence>
<evidence type="ECO:0000256" key="2">
    <source>
        <dbReference type="ARBA" id="ARBA00010333"/>
    </source>
</evidence>
<comment type="similarity">
    <text evidence="2 4">Belongs to the bacterial solute-binding protein 3 family.</text>
</comment>
<comment type="caution">
    <text evidence="6">The sequence shown here is derived from an EMBL/GenBank/DDBJ whole genome shotgun (WGS) entry which is preliminary data.</text>
</comment>
<dbReference type="Gene3D" id="3.40.190.10">
    <property type="entry name" value="Periplasmic binding protein-like II"/>
    <property type="match status" value="2"/>
</dbReference>
<dbReference type="PANTHER" id="PTHR35936">
    <property type="entry name" value="MEMBRANE-BOUND LYTIC MUREIN TRANSGLYCOSYLASE F"/>
    <property type="match status" value="1"/>
</dbReference>
<dbReference type="PANTHER" id="PTHR35936:SF17">
    <property type="entry name" value="ARGININE-BINDING EXTRACELLULAR PROTEIN ARTP"/>
    <property type="match status" value="1"/>
</dbReference>
<sequence>MAGCTAFTGHDPALLPTCPPCGGAVSARSARKRQQAISLTAALTAALLTAVTACSSTKTSGKSGEEVQLVTSGKLTTCTHLPYEPFQFKQGKKIVGFDVDLVDLVAKDLKVEQKIVDTPFEGIQSGEDLNSSKCDLAAAGMTITPVREKNLDFSDSYFEATQALLTKKGKKYDSLDDLKGKKLGVQQSTTGEEYAKKHAKDVTIRQYEDLGLLLTAVKTGQVDAGINDNGVLYDYANKNPDTEVTAEFDTGEQYGIGVRTGNDALRKQINKTLKKAKADKRYDKIYKKWFGTEPKK</sequence>
<gene>
    <name evidence="6" type="ORF">JW592_29850</name>
</gene>
<dbReference type="SUPFAM" id="SSF53850">
    <property type="entry name" value="Periplasmic binding protein-like II"/>
    <property type="match status" value="1"/>
</dbReference>
<proteinExistence type="inferred from homology"/>
<dbReference type="InterPro" id="IPR001638">
    <property type="entry name" value="Solute-binding_3/MltF_N"/>
</dbReference>
<dbReference type="SMART" id="SM00062">
    <property type="entry name" value="PBPb"/>
    <property type="match status" value="1"/>
</dbReference>
<evidence type="ECO:0000259" key="5">
    <source>
        <dbReference type="SMART" id="SM00062"/>
    </source>
</evidence>
<dbReference type="PROSITE" id="PS01039">
    <property type="entry name" value="SBP_BACTERIAL_3"/>
    <property type="match status" value="1"/>
</dbReference>
<organism evidence="6 7">
    <name type="scientific">Streptomyces spirodelae</name>
    <dbReference type="NCBI Taxonomy" id="2812904"/>
    <lineage>
        <taxon>Bacteria</taxon>
        <taxon>Bacillati</taxon>
        <taxon>Actinomycetota</taxon>
        <taxon>Actinomycetes</taxon>
        <taxon>Kitasatosporales</taxon>
        <taxon>Streptomycetaceae</taxon>
        <taxon>Streptomyces</taxon>
    </lineage>
</organism>
<evidence type="ECO:0000256" key="4">
    <source>
        <dbReference type="RuleBase" id="RU003744"/>
    </source>
</evidence>
<keyword evidence="7" id="KW-1185">Reference proteome</keyword>
<keyword evidence="3" id="KW-0732">Signal</keyword>
<accession>A0ABS3X2K7</accession>
<dbReference type="EMBL" id="JAFFZN010000038">
    <property type="protein sequence ID" value="MBO8189615.1"/>
    <property type="molecule type" value="Genomic_DNA"/>
</dbReference>
<dbReference type="Pfam" id="PF00497">
    <property type="entry name" value="SBP_bac_3"/>
    <property type="match status" value="1"/>
</dbReference>
<name>A0ABS3X2K7_9ACTN</name>
<dbReference type="CDD" id="cd13624">
    <property type="entry name" value="PBP2_Arg_Lys_His"/>
    <property type="match status" value="1"/>
</dbReference>
<dbReference type="InterPro" id="IPR018313">
    <property type="entry name" value="SBP_3_CS"/>
</dbReference>